<dbReference type="AlphaFoldDB" id="A0A292PTE9"/>
<name>A0A292PTE9_9PEZI</name>
<keyword evidence="3" id="KW-1185">Reference proteome</keyword>
<proteinExistence type="predicted"/>
<evidence type="ECO:0000256" key="1">
    <source>
        <dbReference type="SAM" id="MobiDB-lite"/>
    </source>
</evidence>
<organism evidence="2 3">
    <name type="scientific">Tuber aestivum</name>
    <name type="common">summer truffle</name>
    <dbReference type="NCBI Taxonomy" id="59557"/>
    <lineage>
        <taxon>Eukaryota</taxon>
        <taxon>Fungi</taxon>
        <taxon>Dikarya</taxon>
        <taxon>Ascomycota</taxon>
        <taxon>Pezizomycotina</taxon>
        <taxon>Pezizomycetes</taxon>
        <taxon>Pezizales</taxon>
        <taxon>Tuberaceae</taxon>
        <taxon>Tuber</taxon>
    </lineage>
</organism>
<feature type="compositionally biased region" description="Basic residues" evidence="1">
    <location>
        <begin position="1"/>
        <end position="10"/>
    </location>
</feature>
<protein>
    <submittedName>
        <fullName evidence="2">Uncharacterized protein</fullName>
    </submittedName>
</protein>
<feature type="compositionally biased region" description="Low complexity" evidence="1">
    <location>
        <begin position="35"/>
        <end position="45"/>
    </location>
</feature>
<evidence type="ECO:0000313" key="2">
    <source>
        <dbReference type="EMBL" id="CUS10816.1"/>
    </source>
</evidence>
<feature type="region of interest" description="Disordered" evidence="1">
    <location>
        <begin position="1"/>
        <end position="75"/>
    </location>
</feature>
<evidence type="ECO:0000313" key="3">
    <source>
        <dbReference type="Proteomes" id="UP001412239"/>
    </source>
</evidence>
<sequence>MATRSTHHRSKSADVRRTLFRSLSRSTANTGMDNASTATSSSASSGLGGGGGGGEEDDSVGNVSGSESIIVRKSDGTFDIEAPPVVGIHEHLGLQEIERELVEQHRAVGRHNVDITKRLPGISSLDLRSPCPSLMFVLRTSANEGPVVATGQLDVRGGG</sequence>
<reference evidence="2" key="1">
    <citation type="submission" date="2015-10" db="EMBL/GenBank/DDBJ databases">
        <authorList>
            <person name="Regsiter A."/>
            <person name="william w."/>
        </authorList>
    </citation>
    <scope>NUCLEOTIDE SEQUENCE</scope>
    <source>
        <strain evidence="2">Montdore</strain>
    </source>
</reference>
<dbReference type="Proteomes" id="UP001412239">
    <property type="component" value="Unassembled WGS sequence"/>
</dbReference>
<gene>
    <name evidence="2" type="ORF">GSTUAT00005089001</name>
</gene>
<dbReference type="EMBL" id="LN891038">
    <property type="protein sequence ID" value="CUS10816.1"/>
    <property type="molecule type" value="Genomic_DNA"/>
</dbReference>
<accession>A0A292PTE9</accession>